<evidence type="ECO:0000256" key="2">
    <source>
        <dbReference type="ARBA" id="ARBA00009190"/>
    </source>
</evidence>
<evidence type="ECO:0000256" key="4">
    <source>
        <dbReference type="ARBA" id="ARBA00022989"/>
    </source>
</evidence>
<evidence type="ECO:0000313" key="9">
    <source>
        <dbReference type="Proteomes" id="UP001642483"/>
    </source>
</evidence>
<feature type="transmembrane region" description="Helical" evidence="6">
    <location>
        <begin position="295"/>
        <end position="315"/>
    </location>
</feature>
<evidence type="ECO:0000313" key="8">
    <source>
        <dbReference type="EMBL" id="CAK8697030.1"/>
    </source>
</evidence>
<dbReference type="PANTHER" id="PTHR12608:SF1">
    <property type="entry name" value="TRANSMEMBRANE PROTEIN 165"/>
    <property type="match status" value="1"/>
</dbReference>
<proteinExistence type="inferred from homology"/>
<feature type="transmembrane region" description="Helical" evidence="6">
    <location>
        <begin position="327"/>
        <end position="345"/>
    </location>
</feature>
<evidence type="ECO:0000256" key="6">
    <source>
        <dbReference type="RuleBase" id="RU365102"/>
    </source>
</evidence>
<name>A0ABP0GZQ6_CLALP</name>
<reference evidence="8 9" key="1">
    <citation type="submission" date="2024-02" db="EMBL/GenBank/DDBJ databases">
        <authorList>
            <person name="Daric V."/>
            <person name="Darras S."/>
        </authorList>
    </citation>
    <scope>NUCLEOTIDE SEQUENCE [LARGE SCALE GENOMIC DNA]</scope>
</reference>
<dbReference type="InterPro" id="IPR001727">
    <property type="entry name" value="GDT1-like"/>
</dbReference>
<dbReference type="Proteomes" id="UP001642483">
    <property type="component" value="Unassembled WGS sequence"/>
</dbReference>
<evidence type="ECO:0000256" key="1">
    <source>
        <dbReference type="ARBA" id="ARBA00004141"/>
    </source>
</evidence>
<dbReference type="EMBL" id="CAWYQH010000163">
    <property type="protein sequence ID" value="CAK8697030.1"/>
    <property type="molecule type" value="Genomic_DNA"/>
</dbReference>
<feature type="transmembrane region" description="Helical" evidence="6">
    <location>
        <begin position="257"/>
        <end position="275"/>
    </location>
</feature>
<comment type="subcellular location">
    <subcellularLocation>
        <location evidence="1 6">Membrane</location>
        <topology evidence="1 6">Multi-pass membrane protein</topology>
    </subcellularLocation>
</comment>
<organism evidence="8 9">
    <name type="scientific">Clavelina lepadiformis</name>
    <name type="common">Light-bulb sea squirt</name>
    <name type="synonym">Ascidia lepadiformis</name>
    <dbReference type="NCBI Taxonomy" id="159417"/>
    <lineage>
        <taxon>Eukaryota</taxon>
        <taxon>Metazoa</taxon>
        <taxon>Chordata</taxon>
        <taxon>Tunicata</taxon>
        <taxon>Ascidiacea</taxon>
        <taxon>Aplousobranchia</taxon>
        <taxon>Clavelinidae</taxon>
        <taxon>Clavelina</taxon>
    </lineage>
</organism>
<feature type="coiled-coil region" evidence="7">
    <location>
        <begin position="213"/>
        <end position="240"/>
    </location>
</feature>
<keyword evidence="9" id="KW-1185">Reference proteome</keyword>
<sequence>MVAVLLTCRRLHTAVKQYDTSPSLMLKSCLSGISVVMGTRLWPLLRTHIIQCLLCTALLVLVHAGCTQARYSVGEFSDSVLIRHPLAEDVENVEEEDVDAITEVADKSVETKNVALGHYHVRFVHAFVKSIVVIIVSEIGDKTFFIAAIFAMKHARTTVFTGAIGALGLMTFLSVVLGYATTVIPRWFTYYASIGLFVIFGVKMFHEGISMNPQGAQEEIEEVQAELKKKDEELEKAAEGKKDVEAGILRPGNLRKFFGFLSPIFVQSFTLTFVAEWGDRSQITTIVLAASEDPVGVFIGAVIGHALCTGLAVIGGRMIAQRISVRTVTIIGGVFFIFNAVFSLITGPGS</sequence>
<comment type="caution">
    <text evidence="8">The sequence shown here is derived from an EMBL/GenBank/DDBJ whole genome shotgun (WGS) entry which is preliminary data.</text>
</comment>
<comment type="similarity">
    <text evidence="2 6">Belongs to the GDT1 family.</text>
</comment>
<evidence type="ECO:0000256" key="3">
    <source>
        <dbReference type="ARBA" id="ARBA00022692"/>
    </source>
</evidence>
<dbReference type="PANTHER" id="PTHR12608">
    <property type="entry name" value="TRANSMEMBRANE PROTEIN HTP-1 RELATED"/>
    <property type="match status" value="1"/>
</dbReference>
<dbReference type="Pfam" id="PF01169">
    <property type="entry name" value="GDT1"/>
    <property type="match status" value="2"/>
</dbReference>
<accession>A0ABP0GZQ6</accession>
<evidence type="ECO:0000256" key="7">
    <source>
        <dbReference type="SAM" id="Coils"/>
    </source>
</evidence>
<keyword evidence="7" id="KW-0175">Coiled coil</keyword>
<feature type="transmembrane region" description="Helical" evidence="6">
    <location>
        <begin position="159"/>
        <end position="181"/>
    </location>
</feature>
<keyword evidence="3 6" id="KW-0812">Transmembrane</keyword>
<gene>
    <name evidence="8" type="ORF">CVLEPA_LOCUS30316</name>
</gene>
<keyword evidence="4 6" id="KW-1133">Transmembrane helix</keyword>
<feature type="transmembrane region" description="Helical" evidence="6">
    <location>
        <begin position="187"/>
        <end position="205"/>
    </location>
</feature>
<protein>
    <recommendedName>
        <fullName evidence="6">GDT1 family protein</fullName>
    </recommendedName>
</protein>
<dbReference type="InterPro" id="IPR049555">
    <property type="entry name" value="GDT1-like_CS"/>
</dbReference>
<dbReference type="PROSITE" id="PS01214">
    <property type="entry name" value="UPF0016"/>
    <property type="match status" value="1"/>
</dbReference>
<keyword evidence="5 6" id="KW-0472">Membrane</keyword>
<evidence type="ECO:0000256" key="5">
    <source>
        <dbReference type="ARBA" id="ARBA00023136"/>
    </source>
</evidence>